<dbReference type="GO" id="GO:0004674">
    <property type="term" value="F:protein serine/threonine kinase activity"/>
    <property type="evidence" value="ECO:0007669"/>
    <property type="project" value="UniProtKB-KW"/>
</dbReference>
<dbReference type="STRING" id="1182542.W9XZX2"/>
<dbReference type="RefSeq" id="XP_007735023.1">
    <property type="nucleotide sequence ID" value="XM_007736833.1"/>
</dbReference>
<dbReference type="OrthoDB" id="4062651at2759"/>
<dbReference type="InterPro" id="IPR000719">
    <property type="entry name" value="Prot_kinase_dom"/>
</dbReference>
<evidence type="ECO:0000256" key="1">
    <source>
        <dbReference type="SAM" id="MobiDB-lite"/>
    </source>
</evidence>
<evidence type="ECO:0000313" key="3">
    <source>
        <dbReference type="EMBL" id="EXJ82900.1"/>
    </source>
</evidence>
<feature type="region of interest" description="Disordered" evidence="1">
    <location>
        <begin position="398"/>
        <end position="429"/>
    </location>
</feature>
<accession>W9XZX2</accession>
<proteinExistence type="predicted"/>
<feature type="region of interest" description="Disordered" evidence="1">
    <location>
        <begin position="600"/>
        <end position="631"/>
    </location>
</feature>
<feature type="domain" description="Protein kinase" evidence="2">
    <location>
        <begin position="117"/>
        <end position="587"/>
    </location>
</feature>
<keyword evidence="3" id="KW-0723">Serine/threonine-protein kinase</keyword>
<evidence type="ECO:0000313" key="4">
    <source>
        <dbReference type="Proteomes" id="UP000019478"/>
    </source>
</evidence>
<feature type="compositionally biased region" description="Basic residues" evidence="1">
    <location>
        <begin position="338"/>
        <end position="347"/>
    </location>
</feature>
<dbReference type="InterPro" id="IPR011009">
    <property type="entry name" value="Kinase-like_dom_sf"/>
</dbReference>
<dbReference type="SUPFAM" id="SSF56112">
    <property type="entry name" value="Protein kinase-like (PK-like)"/>
    <property type="match status" value="1"/>
</dbReference>
<evidence type="ECO:0000259" key="2">
    <source>
        <dbReference type="PROSITE" id="PS50011"/>
    </source>
</evidence>
<dbReference type="Gene3D" id="1.10.510.10">
    <property type="entry name" value="Transferase(Phosphotransferase) domain 1"/>
    <property type="match status" value="2"/>
</dbReference>
<sequence length="891" mass="99264">MSVTSMSRWTEERVAETVTSAYIQSHLRPNEQELLQKTLYFGGDLTDDTYLDRILNRARRFFLILVATGVPEQIFGIIDDSYDDEDLPIAEHAVIELRLSFEPDRSLDKRFYKTQFRFLTRVIGEGEHIRYADEETVPIIPLSLKSMVLARNHEGPDRVRLATDPPKMLLRRRIALDAEVSEEDILSEIAGSRKLCHEHIVSVFGSYLYQGVFNVLSLPGAEWTLKTFLTETPKMFSNLSKAERRTALITWPHCLASALVWLHGNGEYHGAIRPSNIQVDESFNISLGLLDGEGHLRDTARPDDIEAYQYGPPERWKRAVTVQNTGPMAIALPSGGRTGRRIGHNRKGLSPDGKDSTRSRSTSITTTYTFQPTSKGAYARLRLNVAMSPDVTPASIGQAQTLQSHPGKDSVPTQATPRSPLHSMVRGKTPSVISSDSYRVQHSSQGFGGPIFVSAPESRSAVVQTWQSVEEDMFASDIFSLGATIMDIMNLLCKRSYSSFSRHRSARNRMAGRGGGLADASFHANLGQVFLWAESLHKEAEKKAHKDESQVYHAVGPVVQLALQCLERDPAARLTGVQLEKRLEDCICRCTGMGQLHCRSARGESRQPTASIPVREHTSSGGAIRNTKSVDRLRQDLQNSSSPDAEWKRQQQHLVLPDASTLQAHLGHTPPSVATTPGATSDNSLLAFNFDGFSDTIVAESPRLAEHSPPRPSRRGEVAIPRHEVVWSADQASSKRAFWKTLQNNDSQVDPRLSFGDSIDTGAFTYINYSSSASSEEDHMFLPRSYTDPPSPAPNRALPAVPPLQTKVRSTRPERQVAPIKRLEETVAPLGRFSDKATGRKPPPRVDSLPKMRYHEEDDYWDSLRHARPPEAMKASSRSRSRHGRERGYAI</sequence>
<feature type="region of interest" description="Disordered" evidence="1">
    <location>
        <begin position="329"/>
        <end position="363"/>
    </location>
</feature>
<dbReference type="HOGENOM" id="CLU_323893_0_0_1"/>
<dbReference type="AlphaFoldDB" id="W9XZX2"/>
<feature type="region of interest" description="Disordered" evidence="1">
    <location>
        <begin position="830"/>
        <end position="891"/>
    </location>
</feature>
<keyword evidence="3" id="KW-0808">Transferase</keyword>
<keyword evidence="4" id="KW-1185">Reference proteome</keyword>
<dbReference type="Proteomes" id="UP000019478">
    <property type="component" value="Unassembled WGS sequence"/>
</dbReference>
<dbReference type="PROSITE" id="PS50011">
    <property type="entry name" value="PROTEIN_KINASE_DOM"/>
    <property type="match status" value="1"/>
</dbReference>
<dbReference type="GeneID" id="19170823"/>
<keyword evidence="3" id="KW-0418">Kinase</keyword>
<comment type="caution">
    <text evidence="3">The sequence shown here is derived from an EMBL/GenBank/DDBJ whole genome shotgun (WGS) entry which is preliminary data.</text>
</comment>
<feature type="compositionally biased region" description="Basic and acidic residues" evidence="1">
    <location>
        <begin position="848"/>
        <end position="871"/>
    </location>
</feature>
<dbReference type="EMBL" id="AMGY01000005">
    <property type="protein sequence ID" value="EXJ82900.1"/>
    <property type="molecule type" value="Genomic_DNA"/>
</dbReference>
<gene>
    <name evidence="3" type="ORF">A1O3_06716</name>
</gene>
<dbReference type="eggNOG" id="ENOG502QUU6">
    <property type="taxonomic scope" value="Eukaryota"/>
</dbReference>
<dbReference type="GO" id="GO:0005524">
    <property type="term" value="F:ATP binding"/>
    <property type="evidence" value="ECO:0007669"/>
    <property type="project" value="InterPro"/>
</dbReference>
<name>W9XZX2_9EURO</name>
<organism evidence="3 4">
    <name type="scientific">Capronia epimyces CBS 606.96</name>
    <dbReference type="NCBI Taxonomy" id="1182542"/>
    <lineage>
        <taxon>Eukaryota</taxon>
        <taxon>Fungi</taxon>
        <taxon>Dikarya</taxon>
        <taxon>Ascomycota</taxon>
        <taxon>Pezizomycotina</taxon>
        <taxon>Eurotiomycetes</taxon>
        <taxon>Chaetothyriomycetidae</taxon>
        <taxon>Chaetothyriales</taxon>
        <taxon>Herpotrichiellaceae</taxon>
        <taxon>Capronia</taxon>
    </lineage>
</organism>
<protein>
    <submittedName>
        <fullName evidence="3">Serine/threonine protein kinase</fullName>
    </submittedName>
</protein>
<reference evidence="3 4" key="1">
    <citation type="submission" date="2013-03" db="EMBL/GenBank/DDBJ databases">
        <title>The Genome Sequence of Capronia epimyces CBS 606.96.</title>
        <authorList>
            <consortium name="The Broad Institute Genomics Platform"/>
            <person name="Cuomo C."/>
            <person name="de Hoog S."/>
            <person name="Gorbushina A."/>
            <person name="Walker B."/>
            <person name="Young S.K."/>
            <person name="Zeng Q."/>
            <person name="Gargeya S."/>
            <person name="Fitzgerald M."/>
            <person name="Haas B."/>
            <person name="Abouelleil A."/>
            <person name="Allen A.W."/>
            <person name="Alvarado L."/>
            <person name="Arachchi H.M."/>
            <person name="Berlin A.M."/>
            <person name="Chapman S.B."/>
            <person name="Gainer-Dewar J."/>
            <person name="Goldberg J."/>
            <person name="Griggs A."/>
            <person name="Gujja S."/>
            <person name="Hansen M."/>
            <person name="Howarth C."/>
            <person name="Imamovic A."/>
            <person name="Ireland A."/>
            <person name="Larimer J."/>
            <person name="McCowan C."/>
            <person name="Murphy C."/>
            <person name="Pearson M."/>
            <person name="Poon T.W."/>
            <person name="Priest M."/>
            <person name="Roberts A."/>
            <person name="Saif S."/>
            <person name="Shea T."/>
            <person name="Sisk P."/>
            <person name="Sykes S."/>
            <person name="Wortman J."/>
            <person name="Nusbaum C."/>
            <person name="Birren B."/>
        </authorList>
    </citation>
    <scope>NUCLEOTIDE SEQUENCE [LARGE SCALE GENOMIC DNA]</scope>
    <source>
        <strain evidence="3 4">CBS 606.96</strain>
    </source>
</reference>